<dbReference type="Gene3D" id="1.25.40.10">
    <property type="entry name" value="Tetratricopeptide repeat domain"/>
    <property type="match status" value="4"/>
</dbReference>
<dbReference type="InterPro" id="IPR046960">
    <property type="entry name" value="PPR_At4g14850-like_plant"/>
</dbReference>
<evidence type="ECO:0008006" key="5">
    <source>
        <dbReference type="Google" id="ProtNLM"/>
    </source>
</evidence>
<protein>
    <recommendedName>
        <fullName evidence="5">Pentacotripeptide-repeat region of PRORP domain-containing protein</fullName>
    </recommendedName>
</protein>
<organism evidence="3 4">
    <name type="scientific">Jatropha curcas</name>
    <name type="common">Barbados nut</name>
    <dbReference type="NCBI Taxonomy" id="180498"/>
    <lineage>
        <taxon>Eukaryota</taxon>
        <taxon>Viridiplantae</taxon>
        <taxon>Streptophyta</taxon>
        <taxon>Embryophyta</taxon>
        <taxon>Tracheophyta</taxon>
        <taxon>Spermatophyta</taxon>
        <taxon>Magnoliopsida</taxon>
        <taxon>eudicotyledons</taxon>
        <taxon>Gunneridae</taxon>
        <taxon>Pentapetalae</taxon>
        <taxon>rosids</taxon>
        <taxon>fabids</taxon>
        <taxon>Malpighiales</taxon>
        <taxon>Euphorbiaceae</taxon>
        <taxon>Crotonoideae</taxon>
        <taxon>Jatropheae</taxon>
        <taxon>Jatropha</taxon>
    </lineage>
</organism>
<feature type="repeat" description="PPR" evidence="2">
    <location>
        <begin position="407"/>
        <end position="441"/>
    </location>
</feature>
<keyword evidence="4" id="KW-1185">Reference proteome</keyword>
<dbReference type="PROSITE" id="PS51375">
    <property type="entry name" value="PPR"/>
    <property type="match status" value="4"/>
</dbReference>
<dbReference type="InterPro" id="IPR011990">
    <property type="entry name" value="TPR-like_helical_dom_sf"/>
</dbReference>
<dbReference type="GO" id="GO:0003723">
    <property type="term" value="F:RNA binding"/>
    <property type="evidence" value="ECO:0007669"/>
    <property type="project" value="InterPro"/>
</dbReference>
<dbReference type="OrthoDB" id="185373at2759"/>
<dbReference type="SUPFAM" id="SSF48452">
    <property type="entry name" value="TPR-like"/>
    <property type="match status" value="1"/>
</dbReference>
<dbReference type="EMBL" id="KK914224">
    <property type="protein sequence ID" value="KDP45946.1"/>
    <property type="molecule type" value="Genomic_DNA"/>
</dbReference>
<dbReference type="InterPro" id="IPR002885">
    <property type="entry name" value="PPR_rpt"/>
</dbReference>
<accession>A0A067LBT6</accession>
<feature type="repeat" description="PPR" evidence="2">
    <location>
        <begin position="137"/>
        <end position="171"/>
    </location>
</feature>
<evidence type="ECO:0000313" key="3">
    <source>
        <dbReference type="EMBL" id="KDP45946.1"/>
    </source>
</evidence>
<keyword evidence="1" id="KW-0677">Repeat</keyword>
<dbReference type="FunFam" id="1.25.40.10:FF:000606">
    <property type="entry name" value="Putative pentatricopeptide repeat-containing protein"/>
    <property type="match status" value="1"/>
</dbReference>
<evidence type="ECO:0000256" key="1">
    <source>
        <dbReference type="ARBA" id="ARBA00022737"/>
    </source>
</evidence>
<gene>
    <name evidence="3" type="ORF">JCGZ_11849</name>
</gene>
<dbReference type="Proteomes" id="UP000027138">
    <property type="component" value="Unassembled WGS sequence"/>
</dbReference>
<dbReference type="GO" id="GO:0009451">
    <property type="term" value="P:RNA modification"/>
    <property type="evidence" value="ECO:0007669"/>
    <property type="project" value="InterPro"/>
</dbReference>
<feature type="repeat" description="PPR" evidence="2">
    <location>
        <begin position="75"/>
        <end position="109"/>
    </location>
</feature>
<reference evidence="3 4" key="1">
    <citation type="journal article" date="2014" name="PLoS ONE">
        <title>Global Analysis of Gene Expression Profiles in Physic Nut (Jatropha curcas L.) Seedlings Exposed to Salt Stress.</title>
        <authorList>
            <person name="Zhang L."/>
            <person name="Zhang C."/>
            <person name="Wu P."/>
            <person name="Chen Y."/>
            <person name="Li M."/>
            <person name="Jiang H."/>
            <person name="Wu G."/>
        </authorList>
    </citation>
    <scope>NUCLEOTIDE SEQUENCE [LARGE SCALE GENOMIC DNA]</scope>
    <source>
        <strain evidence="4">cv. GZQX0401</strain>
        <tissue evidence="3">Young leaves</tissue>
    </source>
</reference>
<dbReference type="Pfam" id="PF13041">
    <property type="entry name" value="PPR_2"/>
    <property type="match status" value="2"/>
</dbReference>
<dbReference type="PANTHER" id="PTHR47926">
    <property type="entry name" value="PENTATRICOPEPTIDE REPEAT-CONTAINING PROTEIN"/>
    <property type="match status" value="1"/>
</dbReference>
<dbReference type="FunFam" id="1.25.40.10:FF:000242">
    <property type="entry name" value="Pentatricopeptide repeat-containing protein"/>
    <property type="match status" value="1"/>
</dbReference>
<evidence type="ECO:0000313" key="4">
    <source>
        <dbReference type="Proteomes" id="UP000027138"/>
    </source>
</evidence>
<dbReference type="NCBIfam" id="TIGR00756">
    <property type="entry name" value="PPR"/>
    <property type="match status" value="5"/>
</dbReference>
<dbReference type="AlphaFoldDB" id="A0A067LBT6"/>
<dbReference type="PANTHER" id="PTHR47926:SF485">
    <property type="entry name" value="REPEAT-LIKE SUPERFAMILY PROTEIN, PUTATIVE-RELATED"/>
    <property type="match status" value="1"/>
</dbReference>
<name>A0A067LBT6_JATCU</name>
<feature type="repeat" description="PPR" evidence="2">
    <location>
        <begin position="270"/>
        <end position="304"/>
    </location>
</feature>
<proteinExistence type="predicted"/>
<dbReference type="InterPro" id="IPR046848">
    <property type="entry name" value="E_motif"/>
</dbReference>
<sequence length="492" mass="56655">MIARWVLPNHYTFPVVVKICADIGSLKEGKKAHAHIVKFGFEFDLFVRNSLMHMYSVCGRVWDARVVFDNGFVLDLVSWNSMIDGYVKNGDVNLARELFDDMPERDAFSWNSMVSGYVWLGNMVEAKQLFEKMPFRDVVSWNCMIDGYAKIKNVEMARWFFDKMSIRNVISWNIMLAMYLKCKDYDECLKLFNRMLEEKEARPNKASLVSVLTVCANLRKLDLGKWIHSYIKENGVEPDELLSTALLTMYAKCGVTDLARCVFNDMPQRSVVSWNAMIMGYGINRYGEKALEVFLEMEKNRIMPNEATFVCLLSACSRSGLLLEGWWYFGLMQRKYKIGPKVEHYGCVVDLLSQAGLMEPLEELLRQMHLEEKPTLFEVFMTACRTYPYSELGELVAKKLIELYPRDIAPYVLLLNIYAGAGKWDEVEEMRNIMEQKGLEKAIYCTLVSIEELGSESYLKHGSLHQRSMVQAMLSEIAAQMKLSSTCSNNGF</sequence>
<dbReference type="Pfam" id="PF01535">
    <property type="entry name" value="PPR"/>
    <property type="match status" value="2"/>
</dbReference>
<dbReference type="Pfam" id="PF20431">
    <property type="entry name" value="E_motif"/>
    <property type="match status" value="1"/>
</dbReference>
<evidence type="ECO:0000256" key="2">
    <source>
        <dbReference type="PROSITE-ProRule" id="PRU00708"/>
    </source>
</evidence>